<accession>A0A418X8H0</accession>
<keyword evidence="3" id="KW-1185">Reference proteome</keyword>
<name>A0A418X8H0_9PSED</name>
<dbReference type="RefSeq" id="WP_119956602.1">
    <property type="nucleotide sequence ID" value="NZ_QYUR01000008.1"/>
</dbReference>
<evidence type="ECO:0000256" key="1">
    <source>
        <dbReference type="SAM" id="Phobius"/>
    </source>
</evidence>
<gene>
    <name evidence="2" type="ORF">D3879_23340</name>
</gene>
<organism evidence="2 3">
    <name type="scientific">Pseudomonas cavernicola</name>
    <dbReference type="NCBI Taxonomy" id="2320866"/>
    <lineage>
        <taxon>Bacteria</taxon>
        <taxon>Pseudomonadati</taxon>
        <taxon>Pseudomonadota</taxon>
        <taxon>Gammaproteobacteria</taxon>
        <taxon>Pseudomonadales</taxon>
        <taxon>Pseudomonadaceae</taxon>
        <taxon>Pseudomonas</taxon>
    </lineage>
</organism>
<dbReference type="EMBL" id="QYUR01000008">
    <property type="protein sequence ID" value="RJG08802.1"/>
    <property type="molecule type" value="Genomic_DNA"/>
</dbReference>
<keyword evidence="1" id="KW-1133">Transmembrane helix</keyword>
<dbReference type="OrthoDB" id="7018713at2"/>
<evidence type="ECO:0008006" key="4">
    <source>
        <dbReference type="Google" id="ProtNLM"/>
    </source>
</evidence>
<dbReference type="AlphaFoldDB" id="A0A418X8H0"/>
<dbReference type="Proteomes" id="UP000284021">
    <property type="component" value="Unassembled WGS sequence"/>
</dbReference>
<reference evidence="2 3" key="1">
    <citation type="submission" date="2018-09" db="EMBL/GenBank/DDBJ databases">
        <authorList>
            <person name="Zhu H."/>
        </authorList>
    </citation>
    <scope>NUCLEOTIDE SEQUENCE [LARGE SCALE GENOMIC DNA]</scope>
    <source>
        <strain evidence="2 3">K1S02-6</strain>
    </source>
</reference>
<evidence type="ECO:0000313" key="3">
    <source>
        <dbReference type="Proteomes" id="UP000284021"/>
    </source>
</evidence>
<sequence length="154" mass="17367">MRIGGWSRLWVVITVLYGVVVAFVAYDERPTLEQLQYNWVRDASDIMAEAISRTEKVELSGLKLREMVFAEKTDAEAITTLEEIATSPTENQRLFSSKVAKVNEKHRQIVSQLGAVRGMHVLLSLAWWLGPSLMLLALGWSAGWVFRGFRGKSV</sequence>
<comment type="caution">
    <text evidence="2">The sequence shown here is derived from an EMBL/GenBank/DDBJ whole genome shotgun (WGS) entry which is preliminary data.</text>
</comment>
<evidence type="ECO:0000313" key="2">
    <source>
        <dbReference type="EMBL" id="RJG08802.1"/>
    </source>
</evidence>
<feature type="transmembrane region" description="Helical" evidence="1">
    <location>
        <begin position="125"/>
        <end position="146"/>
    </location>
</feature>
<keyword evidence="1" id="KW-0812">Transmembrane</keyword>
<keyword evidence="1" id="KW-0472">Membrane</keyword>
<feature type="transmembrane region" description="Helical" evidence="1">
    <location>
        <begin position="7"/>
        <end position="26"/>
    </location>
</feature>
<proteinExistence type="predicted"/>
<protein>
    <recommendedName>
        <fullName evidence="4">DUF2937 domain-containing protein</fullName>
    </recommendedName>
</protein>